<dbReference type="OrthoDB" id="3483286at2"/>
<proteinExistence type="inferred from homology"/>
<dbReference type="Pfam" id="PF01740">
    <property type="entry name" value="STAS"/>
    <property type="match status" value="1"/>
</dbReference>
<dbReference type="PANTHER" id="PTHR33495">
    <property type="entry name" value="ANTI-SIGMA FACTOR ANTAGONIST TM_1081-RELATED-RELATED"/>
    <property type="match status" value="1"/>
</dbReference>
<protein>
    <recommendedName>
        <fullName evidence="2">Anti-sigma factor antagonist</fullName>
    </recommendedName>
</protein>
<evidence type="ECO:0000313" key="6">
    <source>
        <dbReference type="Proteomes" id="UP000265768"/>
    </source>
</evidence>
<evidence type="ECO:0000256" key="3">
    <source>
        <dbReference type="SAM" id="MobiDB-lite"/>
    </source>
</evidence>
<dbReference type="AlphaFoldDB" id="A0A3A4B2E1"/>
<evidence type="ECO:0000313" key="5">
    <source>
        <dbReference type="EMBL" id="RJL32167.1"/>
    </source>
</evidence>
<dbReference type="PROSITE" id="PS50801">
    <property type="entry name" value="STAS"/>
    <property type="match status" value="1"/>
</dbReference>
<dbReference type="InterPro" id="IPR002645">
    <property type="entry name" value="STAS_dom"/>
</dbReference>
<feature type="domain" description="STAS" evidence="4">
    <location>
        <begin position="110"/>
        <end position="209"/>
    </location>
</feature>
<evidence type="ECO:0000256" key="1">
    <source>
        <dbReference type="ARBA" id="ARBA00009013"/>
    </source>
</evidence>
<keyword evidence="6" id="KW-1185">Reference proteome</keyword>
<accession>A0A3A4B2E1</accession>
<reference evidence="5 6" key="1">
    <citation type="submission" date="2018-09" db="EMBL/GenBank/DDBJ databases">
        <title>YIM 75507 draft genome.</title>
        <authorList>
            <person name="Tang S."/>
            <person name="Feng Y."/>
        </authorList>
    </citation>
    <scope>NUCLEOTIDE SEQUENCE [LARGE SCALE GENOMIC DNA]</scope>
    <source>
        <strain evidence="5 6">YIM 75507</strain>
    </source>
</reference>
<feature type="region of interest" description="Disordered" evidence="3">
    <location>
        <begin position="1"/>
        <end position="45"/>
    </location>
</feature>
<comment type="caution">
    <text evidence="5">The sequence shown here is derived from an EMBL/GenBank/DDBJ whole genome shotgun (WGS) entry which is preliminary data.</text>
</comment>
<dbReference type="InterPro" id="IPR036513">
    <property type="entry name" value="STAS_dom_sf"/>
</dbReference>
<dbReference type="SUPFAM" id="SSF52091">
    <property type="entry name" value="SpoIIaa-like"/>
    <property type="match status" value="1"/>
</dbReference>
<organism evidence="5 6">
    <name type="scientific">Bailinhaonella thermotolerans</name>
    <dbReference type="NCBI Taxonomy" id="1070861"/>
    <lineage>
        <taxon>Bacteria</taxon>
        <taxon>Bacillati</taxon>
        <taxon>Actinomycetota</taxon>
        <taxon>Actinomycetes</taxon>
        <taxon>Streptosporangiales</taxon>
        <taxon>Streptosporangiaceae</taxon>
        <taxon>Bailinhaonella</taxon>
    </lineage>
</organism>
<evidence type="ECO:0000256" key="2">
    <source>
        <dbReference type="RuleBase" id="RU003749"/>
    </source>
</evidence>
<dbReference type="PANTHER" id="PTHR33495:SF2">
    <property type="entry name" value="ANTI-SIGMA FACTOR ANTAGONIST TM_1081-RELATED"/>
    <property type="match status" value="1"/>
</dbReference>
<dbReference type="EMBL" id="QZEY01000005">
    <property type="protein sequence ID" value="RJL32167.1"/>
    <property type="molecule type" value="Genomic_DNA"/>
</dbReference>
<dbReference type="NCBIfam" id="TIGR00377">
    <property type="entry name" value="ant_ant_sig"/>
    <property type="match status" value="1"/>
</dbReference>
<sequence length="220" mass="23872">MGATRVGEWPRGWFPARPGSGSPGLRGAASCSGPRPPRASRVSPAPAGVCREETACHVHFRGGTACVEHRGVQPAFHCVTEETHVVSPHETYSGQALLQVMMFKPAPWYLLVFLVGDMDIISAPRAGERVAAMAKDLGVRIVVLDFTAVSFFDSTGLATVILLSKRLRERGGHLLLAGLPGHCQEMFTRTGLRRRLRIFDTRQEAGAYAARLAEEQPARS</sequence>
<dbReference type="GO" id="GO:0043856">
    <property type="term" value="F:anti-sigma factor antagonist activity"/>
    <property type="evidence" value="ECO:0007669"/>
    <property type="project" value="InterPro"/>
</dbReference>
<name>A0A3A4B2E1_9ACTN</name>
<dbReference type="Gene3D" id="3.30.750.24">
    <property type="entry name" value="STAS domain"/>
    <property type="match status" value="1"/>
</dbReference>
<dbReference type="CDD" id="cd07043">
    <property type="entry name" value="STAS_anti-anti-sigma_factors"/>
    <property type="match status" value="1"/>
</dbReference>
<comment type="similarity">
    <text evidence="1 2">Belongs to the anti-sigma-factor antagonist family.</text>
</comment>
<dbReference type="InterPro" id="IPR003658">
    <property type="entry name" value="Anti-sigma_ant"/>
</dbReference>
<gene>
    <name evidence="5" type="ORF">D5H75_17305</name>
</gene>
<evidence type="ECO:0000259" key="4">
    <source>
        <dbReference type="PROSITE" id="PS50801"/>
    </source>
</evidence>
<dbReference type="Proteomes" id="UP000265768">
    <property type="component" value="Unassembled WGS sequence"/>
</dbReference>